<name>A0ABR6NGY5_9SPHN</name>
<sequence length="83" mass="9346">MLGMTRVDDDMLSLHLEVALSTAAPSLLDSLTDSDRRRRHAAVGEIVRQLVERLRCFDIRAERDETGVSRQRLLFPPDMGPLG</sequence>
<organism evidence="1 2">
    <name type="scientific">Sphingobium lignivorans</name>
    <dbReference type="NCBI Taxonomy" id="2735886"/>
    <lineage>
        <taxon>Bacteria</taxon>
        <taxon>Pseudomonadati</taxon>
        <taxon>Pseudomonadota</taxon>
        <taxon>Alphaproteobacteria</taxon>
        <taxon>Sphingomonadales</taxon>
        <taxon>Sphingomonadaceae</taxon>
        <taxon>Sphingobium</taxon>
    </lineage>
</organism>
<evidence type="ECO:0000313" key="1">
    <source>
        <dbReference type="EMBL" id="MBB5986531.1"/>
    </source>
</evidence>
<accession>A0ABR6NGY5</accession>
<comment type="caution">
    <text evidence="1">The sequence shown here is derived from an EMBL/GenBank/DDBJ whole genome shotgun (WGS) entry which is preliminary data.</text>
</comment>
<protein>
    <submittedName>
        <fullName evidence="1">Uncharacterized protein</fullName>
    </submittedName>
</protein>
<keyword evidence="2" id="KW-1185">Reference proteome</keyword>
<dbReference type="EMBL" id="JACHKA010000001">
    <property type="protein sequence ID" value="MBB5986531.1"/>
    <property type="molecule type" value="Genomic_DNA"/>
</dbReference>
<evidence type="ECO:0000313" key="2">
    <source>
        <dbReference type="Proteomes" id="UP001138540"/>
    </source>
</evidence>
<reference evidence="1 2" key="1">
    <citation type="submission" date="2020-08" db="EMBL/GenBank/DDBJ databases">
        <title>Exploring microbial biodiversity for novel pathways involved in the catabolism of aromatic compounds derived from lignin.</title>
        <authorList>
            <person name="Elkins J."/>
        </authorList>
    </citation>
    <scope>NUCLEOTIDE SEQUENCE [LARGE SCALE GENOMIC DNA]</scope>
    <source>
        <strain evidence="1 2">B1D3A</strain>
    </source>
</reference>
<proteinExistence type="predicted"/>
<gene>
    <name evidence="1" type="ORF">HNP60_002505</name>
</gene>
<dbReference type="Proteomes" id="UP001138540">
    <property type="component" value="Unassembled WGS sequence"/>
</dbReference>